<evidence type="ECO:0000313" key="3">
    <source>
        <dbReference type="Proteomes" id="UP000310200"/>
    </source>
</evidence>
<feature type="region of interest" description="Disordered" evidence="1">
    <location>
        <begin position="75"/>
        <end position="110"/>
    </location>
</feature>
<accession>A0A4S2KG95</accession>
<reference evidence="2 3" key="1">
    <citation type="journal article" date="2019" name="Philos. Trans. R. Soc. Lond., B, Biol. Sci.">
        <title>Ant behaviour and brain gene expression of defending hosts depend on the ecological success of the intruding social parasite.</title>
        <authorList>
            <person name="Kaur R."/>
            <person name="Stoldt M."/>
            <person name="Jongepier E."/>
            <person name="Feldmeyer B."/>
            <person name="Menzel F."/>
            <person name="Bornberg-Bauer E."/>
            <person name="Foitzik S."/>
        </authorList>
    </citation>
    <scope>NUCLEOTIDE SEQUENCE [LARGE SCALE GENOMIC DNA]</scope>
    <source>
        <tissue evidence="2">Whole body</tissue>
    </source>
</reference>
<gene>
    <name evidence="2" type="ORF">DBV15_12878</name>
</gene>
<comment type="caution">
    <text evidence="2">The sequence shown here is derived from an EMBL/GenBank/DDBJ whole genome shotgun (WGS) entry which is preliminary data.</text>
</comment>
<proteinExistence type="predicted"/>
<evidence type="ECO:0000256" key="1">
    <source>
        <dbReference type="SAM" id="MobiDB-lite"/>
    </source>
</evidence>
<protein>
    <submittedName>
        <fullName evidence="2">Uncharacterized protein</fullName>
    </submittedName>
</protein>
<sequence length="110" mass="12885">MIRLVALKFTAVKKMKDKELFKDTHLYKVLEGLFLSAHKEFINSKQFQQLMGKVLNNAKDWDGFRFVRQQEMIKNNNILAKKKNKNKDEPKGKPKNNQGKDESDEANESE</sequence>
<dbReference type="Proteomes" id="UP000310200">
    <property type="component" value="Unassembled WGS sequence"/>
</dbReference>
<dbReference type="EMBL" id="QBLH01002472">
    <property type="protein sequence ID" value="TGZ48451.1"/>
    <property type="molecule type" value="Genomic_DNA"/>
</dbReference>
<name>A0A4S2KG95_9HYME</name>
<evidence type="ECO:0000313" key="2">
    <source>
        <dbReference type="EMBL" id="TGZ48451.1"/>
    </source>
</evidence>
<organism evidence="2 3">
    <name type="scientific">Temnothorax longispinosus</name>
    <dbReference type="NCBI Taxonomy" id="300112"/>
    <lineage>
        <taxon>Eukaryota</taxon>
        <taxon>Metazoa</taxon>
        <taxon>Ecdysozoa</taxon>
        <taxon>Arthropoda</taxon>
        <taxon>Hexapoda</taxon>
        <taxon>Insecta</taxon>
        <taxon>Pterygota</taxon>
        <taxon>Neoptera</taxon>
        <taxon>Endopterygota</taxon>
        <taxon>Hymenoptera</taxon>
        <taxon>Apocrita</taxon>
        <taxon>Aculeata</taxon>
        <taxon>Formicoidea</taxon>
        <taxon>Formicidae</taxon>
        <taxon>Myrmicinae</taxon>
        <taxon>Temnothorax</taxon>
    </lineage>
</organism>
<dbReference type="AlphaFoldDB" id="A0A4S2KG95"/>
<keyword evidence="3" id="KW-1185">Reference proteome</keyword>